<evidence type="ECO:0000256" key="2">
    <source>
        <dbReference type="SAM" id="Phobius"/>
    </source>
</evidence>
<dbReference type="KEGG" id="bnn:FOA43_004370"/>
<evidence type="ECO:0000256" key="1">
    <source>
        <dbReference type="SAM" id="MobiDB-lite"/>
    </source>
</evidence>
<dbReference type="Proteomes" id="UP000662931">
    <property type="component" value="Chromosome 4"/>
</dbReference>
<keyword evidence="2" id="KW-1133">Transmembrane helix</keyword>
<dbReference type="AlphaFoldDB" id="A0A875S6L2"/>
<feature type="region of interest" description="Disordered" evidence="1">
    <location>
        <begin position="133"/>
        <end position="191"/>
    </location>
</feature>
<evidence type="ECO:0000313" key="3">
    <source>
        <dbReference type="EMBL" id="QPG76976.1"/>
    </source>
</evidence>
<dbReference type="RefSeq" id="XP_038780541.1">
    <property type="nucleotide sequence ID" value="XM_038924613.1"/>
</dbReference>
<feature type="transmembrane region" description="Helical" evidence="2">
    <location>
        <begin position="355"/>
        <end position="377"/>
    </location>
</feature>
<reference evidence="3" key="1">
    <citation type="submission" date="2020-10" db="EMBL/GenBank/DDBJ databases">
        <authorList>
            <person name="Roach M.J.R."/>
        </authorList>
    </citation>
    <scope>NUCLEOTIDE SEQUENCE</scope>
    <source>
        <strain evidence="3">CBS 1945</strain>
    </source>
</reference>
<feature type="compositionally biased region" description="Polar residues" evidence="1">
    <location>
        <begin position="178"/>
        <end position="191"/>
    </location>
</feature>
<protein>
    <submittedName>
        <fullName evidence="3">Uncharacterized protein</fullName>
    </submittedName>
</protein>
<feature type="compositionally biased region" description="Low complexity" evidence="1">
    <location>
        <begin position="151"/>
        <end position="171"/>
    </location>
</feature>
<feature type="region of interest" description="Disordered" evidence="1">
    <location>
        <begin position="69"/>
        <end position="105"/>
    </location>
</feature>
<feature type="compositionally biased region" description="Low complexity" evidence="1">
    <location>
        <begin position="133"/>
        <end position="142"/>
    </location>
</feature>
<organism evidence="3 4">
    <name type="scientific">Eeniella nana</name>
    <name type="common">Yeast</name>
    <name type="synonym">Brettanomyces nanus</name>
    <dbReference type="NCBI Taxonomy" id="13502"/>
    <lineage>
        <taxon>Eukaryota</taxon>
        <taxon>Fungi</taxon>
        <taxon>Dikarya</taxon>
        <taxon>Ascomycota</taxon>
        <taxon>Saccharomycotina</taxon>
        <taxon>Pichiomycetes</taxon>
        <taxon>Pichiales</taxon>
        <taxon>Pichiaceae</taxon>
        <taxon>Brettanomyces</taxon>
    </lineage>
</organism>
<keyword evidence="2" id="KW-0472">Membrane</keyword>
<gene>
    <name evidence="3" type="ORF">FOA43_004370</name>
</gene>
<dbReference type="OrthoDB" id="3992373at2759"/>
<proteinExistence type="predicted"/>
<accession>A0A875S6L2</accession>
<name>A0A875S6L2_EENNA</name>
<dbReference type="GeneID" id="62197770"/>
<keyword evidence="2" id="KW-0812">Transmembrane</keyword>
<evidence type="ECO:0000313" key="4">
    <source>
        <dbReference type="Proteomes" id="UP000662931"/>
    </source>
</evidence>
<sequence>MLHIPRRLKKLAAPFVSSSSSSLDDELVDTDVLLASLPVTPESSHSSHSSISFHDFGGRASKSTSSVPALNVLDDSQPPSTTNSVPQSNSVSRYDDLTTSPALTKKHKRYLSNDQEAKMSPQLLLKPFTSTSSFSSARQSSQGNTLSVRNSVGGTSETSGPSGTSGTSDPGAEAVTNGEPSSINPSFTNLSSDSAVAKTNQNNGNDEPAINNINNTAAASYLSPKIKLHFNELESMIVEGLSNRLEDVDGENVKLVDELTVKYKQLNTMTATLRSNLTTLSKYIKELDDTKTKEVESLKSSNLFKNLNDLNVRIDGVRDNLKKNNDKLAGFDSNLSLMEEAKERHLVVQKTRRDVIITILACITLLIILKIVKSVYYTGK</sequence>
<dbReference type="EMBL" id="CP064815">
    <property type="protein sequence ID" value="QPG76976.1"/>
    <property type="molecule type" value="Genomic_DNA"/>
</dbReference>
<keyword evidence="4" id="KW-1185">Reference proteome</keyword>
<feature type="compositionally biased region" description="Polar residues" evidence="1">
    <location>
        <begin position="77"/>
        <end position="102"/>
    </location>
</feature>